<name>A0A0P0AES3_9RHOB</name>
<dbReference type="InterPro" id="IPR036390">
    <property type="entry name" value="WH_DNA-bd_sf"/>
</dbReference>
<dbReference type="InterPro" id="IPR036388">
    <property type="entry name" value="WH-like_DNA-bd_sf"/>
</dbReference>
<dbReference type="Gene3D" id="1.10.10.10">
    <property type="entry name" value="Winged helix-like DNA-binding domain superfamily/Winged helix DNA-binding domain"/>
    <property type="match status" value="1"/>
</dbReference>
<dbReference type="EMBL" id="CP012023">
    <property type="protein sequence ID" value="ALI56836.1"/>
    <property type="molecule type" value="Genomic_DNA"/>
</dbReference>
<dbReference type="KEGG" id="cmar:IMCC12053_2889"/>
<keyword evidence="2" id="KW-1185">Reference proteome</keyword>
<evidence type="ECO:0000313" key="1">
    <source>
        <dbReference type="EMBL" id="ALI56836.1"/>
    </source>
</evidence>
<dbReference type="PATRIC" id="fig|1397108.4.peg.2954"/>
<reference evidence="1 2" key="1">
    <citation type="submission" date="2015-05" db="EMBL/GenBank/DDBJ databases">
        <authorList>
            <person name="Wang D.B."/>
            <person name="Wang M."/>
        </authorList>
    </citation>
    <scope>NUCLEOTIDE SEQUENCE [LARGE SCALE GENOMIC DNA]</scope>
    <source>
        <strain evidence="1 2">IMCC 12053</strain>
    </source>
</reference>
<organism evidence="1 2">
    <name type="scientific">Celeribacter marinus</name>
    <dbReference type="NCBI Taxonomy" id="1397108"/>
    <lineage>
        <taxon>Bacteria</taxon>
        <taxon>Pseudomonadati</taxon>
        <taxon>Pseudomonadota</taxon>
        <taxon>Alphaproteobacteria</taxon>
        <taxon>Rhodobacterales</taxon>
        <taxon>Roseobacteraceae</taxon>
        <taxon>Celeribacter</taxon>
    </lineage>
</organism>
<protein>
    <submittedName>
        <fullName evidence="1">Uncharacterized protein</fullName>
    </submittedName>
</protein>
<dbReference type="Proteomes" id="UP000064920">
    <property type="component" value="Chromosome"/>
</dbReference>
<dbReference type="STRING" id="1397108.IMCC12053_2889"/>
<accession>A0A0P0AES3</accession>
<dbReference type="AlphaFoldDB" id="A0A0P0AES3"/>
<proteinExistence type="predicted"/>
<evidence type="ECO:0000313" key="2">
    <source>
        <dbReference type="Proteomes" id="UP000064920"/>
    </source>
</evidence>
<dbReference type="SUPFAM" id="SSF46785">
    <property type="entry name" value="Winged helix' DNA-binding domain"/>
    <property type="match status" value="1"/>
</dbReference>
<gene>
    <name evidence="1" type="ORF">IMCC12053_2889</name>
</gene>
<sequence>MPSMPKGPQIAAVVRAYCFWVDVAGEAPHCACGWPCAQRGAAMAKRDKKGSPQNGGDHFTKMIRATMETPAWRALSFTAQAAYPWLKLEWRGPRANNNGKISLSVRQLADRMGANPNTAAKALHDLQAKGFIVVTRHAVLGSSGHARSAEFELTELALSHSDQNGGRKLFKEWCEGGDYSVANTPAHNPNGANGKTKPCLKKQDGTVLKNKTNRN</sequence>